<feature type="repeat" description="TPR" evidence="3">
    <location>
        <begin position="120"/>
        <end position="153"/>
    </location>
</feature>
<evidence type="ECO:0000256" key="2">
    <source>
        <dbReference type="ARBA" id="ARBA00022803"/>
    </source>
</evidence>
<feature type="repeat" description="TPR" evidence="3">
    <location>
        <begin position="225"/>
        <end position="258"/>
    </location>
</feature>
<dbReference type="EMBL" id="DTOZ01000153">
    <property type="protein sequence ID" value="HGE78565.1"/>
    <property type="molecule type" value="Genomic_DNA"/>
</dbReference>
<dbReference type="InterPro" id="IPR013105">
    <property type="entry name" value="TPR_2"/>
</dbReference>
<dbReference type="PANTHER" id="PTHR12558">
    <property type="entry name" value="CELL DIVISION CYCLE 16,23,27"/>
    <property type="match status" value="1"/>
</dbReference>
<feature type="repeat" description="TPR" evidence="3">
    <location>
        <begin position="191"/>
        <end position="224"/>
    </location>
</feature>
<dbReference type="SUPFAM" id="SSF48452">
    <property type="entry name" value="TPR-like"/>
    <property type="match status" value="1"/>
</dbReference>
<organism evidence="4">
    <name type="scientific">candidate division WOR-3 bacterium</name>
    <dbReference type="NCBI Taxonomy" id="2052148"/>
    <lineage>
        <taxon>Bacteria</taxon>
        <taxon>Bacteria division WOR-3</taxon>
    </lineage>
</organism>
<accession>A0A7V3VV02</accession>
<sequence length="292" mass="34334">MFEEIKKQLEEIEKLIKEYTPDKENLVKDMIKKVYIEIANGIKYLTQAQEELRQIAQNFRNRKMSHADMDRFYSFIKARTSPELDIATLLDRAWNLIVVEEYDDAMYVLKKAIEIDPKNIRALGLCGLVLMNKEMYDEAMLYFQKVLLIEPDNPFALNNLGYICYKKGIWGEAIEHLSKVARQTKDRTAKLYANFYLGLVYYERGMVSDGIKFFEEAIKIGPNLQEAYYYLGLSELKRYEFRKAVEYFEKCIKIDNDSKYGKLAQEEVEKIKPIIEPELILKGSRKKDAESK</sequence>
<keyword evidence="2 3" id="KW-0802">TPR repeat</keyword>
<dbReference type="PANTHER" id="PTHR12558:SF13">
    <property type="entry name" value="CELL DIVISION CYCLE PROTEIN 27 HOMOLOG"/>
    <property type="match status" value="1"/>
</dbReference>
<dbReference type="InterPro" id="IPR019734">
    <property type="entry name" value="TPR_rpt"/>
</dbReference>
<comment type="caution">
    <text evidence="4">The sequence shown here is derived from an EMBL/GenBank/DDBJ whole genome shotgun (WGS) entry which is preliminary data.</text>
</comment>
<dbReference type="Gene3D" id="1.25.40.10">
    <property type="entry name" value="Tetratricopeptide repeat domain"/>
    <property type="match status" value="2"/>
</dbReference>
<proteinExistence type="predicted"/>
<reference evidence="4" key="1">
    <citation type="journal article" date="2020" name="mSystems">
        <title>Genome- and Community-Level Interaction Insights into Carbon Utilization and Element Cycling Functions of Hydrothermarchaeota in Hydrothermal Sediment.</title>
        <authorList>
            <person name="Zhou Z."/>
            <person name="Liu Y."/>
            <person name="Xu W."/>
            <person name="Pan J."/>
            <person name="Luo Z.H."/>
            <person name="Li M."/>
        </authorList>
    </citation>
    <scope>NUCLEOTIDE SEQUENCE [LARGE SCALE GENOMIC DNA]</scope>
    <source>
        <strain evidence="4">SpSt-961</strain>
    </source>
</reference>
<dbReference type="SMART" id="SM00028">
    <property type="entry name" value="TPR"/>
    <property type="match status" value="5"/>
</dbReference>
<evidence type="ECO:0000313" key="4">
    <source>
        <dbReference type="EMBL" id="HGE78565.1"/>
    </source>
</evidence>
<dbReference type="AlphaFoldDB" id="A0A7V3VV02"/>
<keyword evidence="1" id="KW-0677">Repeat</keyword>
<feature type="repeat" description="TPR" evidence="3">
    <location>
        <begin position="86"/>
        <end position="119"/>
    </location>
</feature>
<dbReference type="Pfam" id="PF07719">
    <property type="entry name" value="TPR_2"/>
    <property type="match status" value="1"/>
</dbReference>
<evidence type="ECO:0000256" key="1">
    <source>
        <dbReference type="ARBA" id="ARBA00022737"/>
    </source>
</evidence>
<evidence type="ECO:0000256" key="3">
    <source>
        <dbReference type="PROSITE-ProRule" id="PRU00339"/>
    </source>
</evidence>
<name>A0A7V3VV02_UNCW3</name>
<dbReference type="PROSITE" id="PS50005">
    <property type="entry name" value="TPR"/>
    <property type="match status" value="4"/>
</dbReference>
<dbReference type="Pfam" id="PF14559">
    <property type="entry name" value="TPR_19"/>
    <property type="match status" value="1"/>
</dbReference>
<gene>
    <name evidence="4" type="ORF">ENX68_06175</name>
</gene>
<dbReference type="Pfam" id="PF13174">
    <property type="entry name" value="TPR_6"/>
    <property type="match status" value="1"/>
</dbReference>
<protein>
    <submittedName>
        <fullName evidence="4">Tetratricopeptide repeat protein</fullName>
    </submittedName>
</protein>
<dbReference type="InterPro" id="IPR011990">
    <property type="entry name" value="TPR-like_helical_dom_sf"/>
</dbReference>